<accession>A0A329SKH0</accession>
<dbReference type="Proteomes" id="UP000736787">
    <property type="component" value="Unassembled WGS sequence"/>
</dbReference>
<evidence type="ECO:0000313" key="2">
    <source>
        <dbReference type="EMBL" id="KAG2898643.1"/>
    </source>
</evidence>
<dbReference type="Proteomes" id="UP000760860">
    <property type="component" value="Unassembled WGS sequence"/>
</dbReference>
<organism evidence="6 7">
    <name type="scientific">Phytophthora cactorum</name>
    <dbReference type="NCBI Taxonomy" id="29920"/>
    <lineage>
        <taxon>Eukaryota</taxon>
        <taxon>Sar</taxon>
        <taxon>Stramenopiles</taxon>
        <taxon>Oomycota</taxon>
        <taxon>Peronosporomycetes</taxon>
        <taxon>Peronosporales</taxon>
        <taxon>Peronosporaceae</taxon>
        <taxon>Phytophthora</taxon>
    </lineage>
</organism>
<keyword evidence="7" id="KW-1185">Reference proteome</keyword>
<dbReference type="Proteomes" id="UP000697107">
    <property type="component" value="Unassembled WGS sequence"/>
</dbReference>
<dbReference type="Proteomes" id="UP000774804">
    <property type="component" value="Unassembled WGS sequence"/>
</dbReference>
<dbReference type="EMBL" id="MJFZ01000121">
    <property type="protein sequence ID" value="RAW37071.1"/>
    <property type="molecule type" value="Genomic_DNA"/>
</dbReference>
<dbReference type="EMBL" id="RCMK01000751">
    <property type="protein sequence ID" value="KAG2913645.1"/>
    <property type="molecule type" value="Genomic_DNA"/>
</dbReference>
<evidence type="ECO:0000313" key="6">
    <source>
        <dbReference type="EMBL" id="RAW37071.1"/>
    </source>
</evidence>
<dbReference type="OrthoDB" id="413361at2759"/>
<evidence type="ECO:0000313" key="3">
    <source>
        <dbReference type="EMBL" id="KAG2913645.1"/>
    </source>
</evidence>
<sequence length="149" mass="17138">MLRRNVEPKLFTTQHIGTEQMIADIMTKPLAIVKFTRFRKAIKVLPVVTSDYVYEAYGCYYCSCHGDCVSNYESYCCSHYEGCAFDYCCYCCSDNGQDCLRRTRPNATDYDDCEGLERQLHRFQCVWCAMKAEEIAPASCGYTTTLHTL</sequence>
<dbReference type="EMBL" id="RCML01000989">
    <property type="protein sequence ID" value="KAG2966738.1"/>
    <property type="molecule type" value="Genomic_DNA"/>
</dbReference>
<dbReference type="EMBL" id="RCMI01000757">
    <property type="protein sequence ID" value="KAG2898643.1"/>
    <property type="molecule type" value="Genomic_DNA"/>
</dbReference>
<dbReference type="AlphaFoldDB" id="A0A329SKH0"/>
<comment type="caution">
    <text evidence="6">The sequence shown here is derived from an EMBL/GenBank/DDBJ whole genome shotgun (WGS) entry which is preliminary data.</text>
</comment>
<gene>
    <name evidence="6" type="ORF">PC110_g6640</name>
    <name evidence="1" type="ORF">PC113_g17385</name>
    <name evidence="2" type="ORF">PC115_g16775</name>
    <name evidence="3" type="ORF">PC117_g18515</name>
    <name evidence="4" type="ORF">PC118_g18992</name>
    <name evidence="5" type="ORF">PC129_g18125</name>
</gene>
<evidence type="ECO:0000313" key="1">
    <source>
        <dbReference type="EMBL" id="KAG2849528.1"/>
    </source>
</evidence>
<dbReference type="Proteomes" id="UP000735874">
    <property type="component" value="Unassembled WGS sequence"/>
</dbReference>
<evidence type="ECO:0000313" key="4">
    <source>
        <dbReference type="EMBL" id="KAG2966738.1"/>
    </source>
</evidence>
<dbReference type="EMBL" id="RCMG01000748">
    <property type="protein sequence ID" value="KAG2849528.1"/>
    <property type="molecule type" value="Genomic_DNA"/>
</dbReference>
<reference evidence="6 7" key="1">
    <citation type="submission" date="2018-01" db="EMBL/GenBank/DDBJ databases">
        <title>Draft genome of the strawberry crown rot pathogen Phytophthora cactorum.</title>
        <authorList>
            <person name="Armitage A.D."/>
            <person name="Lysoe E."/>
            <person name="Nellist C.F."/>
            <person name="Harrison R.J."/>
            <person name="Brurberg M.B."/>
        </authorList>
    </citation>
    <scope>NUCLEOTIDE SEQUENCE [LARGE SCALE GENOMIC DNA]</scope>
    <source>
        <strain evidence="6 7">10300</strain>
    </source>
</reference>
<evidence type="ECO:0000313" key="7">
    <source>
        <dbReference type="Proteomes" id="UP000251314"/>
    </source>
</evidence>
<evidence type="ECO:0000313" key="5">
    <source>
        <dbReference type="EMBL" id="KAG3210883.1"/>
    </source>
</evidence>
<dbReference type="Proteomes" id="UP000251314">
    <property type="component" value="Unassembled WGS sequence"/>
</dbReference>
<protein>
    <submittedName>
        <fullName evidence="6">Uncharacterized protein</fullName>
    </submittedName>
</protein>
<reference evidence="1" key="2">
    <citation type="submission" date="2018-10" db="EMBL/GenBank/DDBJ databases">
        <title>Effector identification in a new, highly contiguous assembly of the strawberry crown rot pathogen Phytophthora cactorum.</title>
        <authorList>
            <person name="Armitage A.D."/>
            <person name="Nellist C.F."/>
            <person name="Bates H."/>
            <person name="Vickerstaff R.J."/>
            <person name="Harrison R.J."/>
        </authorList>
    </citation>
    <scope>NUCLEOTIDE SEQUENCE</scope>
    <source>
        <strain evidence="1">15-7</strain>
        <strain evidence="2">4032</strain>
        <strain evidence="3">4040</strain>
        <strain evidence="4">P415</strain>
        <strain evidence="5">P421</strain>
    </source>
</reference>
<name>A0A329SKH0_9STRA</name>
<proteinExistence type="predicted"/>
<dbReference type="VEuPathDB" id="FungiDB:PC110_g6640"/>
<dbReference type="EMBL" id="RCMV01001028">
    <property type="protein sequence ID" value="KAG3210883.1"/>
    <property type="molecule type" value="Genomic_DNA"/>
</dbReference>